<accession>A0A2S5IYV5</accession>
<dbReference type="Proteomes" id="UP000239297">
    <property type="component" value="Unassembled WGS sequence"/>
</dbReference>
<dbReference type="EMBL" id="PRKW01000003">
    <property type="protein sequence ID" value="PPB49717.1"/>
    <property type="molecule type" value="Genomic_DNA"/>
</dbReference>
<protein>
    <submittedName>
        <fullName evidence="2">NAD(P)-dependent oxidoreductase</fullName>
    </submittedName>
</protein>
<dbReference type="InterPro" id="IPR051604">
    <property type="entry name" value="Ergot_Alk_Oxidoreductase"/>
</dbReference>
<gene>
    <name evidence="2" type="ORF">C4K88_08595</name>
</gene>
<evidence type="ECO:0000259" key="1">
    <source>
        <dbReference type="Pfam" id="PF05368"/>
    </source>
</evidence>
<evidence type="ECO:0000313" key="2">
    <source>
        <dbReference type="EMBL" id="PPB49717.1"/>
    </source>
</evidence>
<dbReference type="Gene3D" id="3.40.50.720">
    <property type="entry name" value="NAD(P)-binding Rossmann-like Domain"/>
    <property type="match status" value="1"/>
</dbReference>
<dbReference type="Pfam" id="PF05368">
    <property type="entry name" value="NmrA"/>
    <property type="match status" value="1"/>
</dbReference>
<dbReference type="InterPro" id="IPR008030">
    <property type="entry name" value="NmrA-like"/>
</dbReference>
<feature type="domain" description="NmrA-like" evidence="1">
    <location>
        <begin position="59"/>
        <end position="216"/>
    </location>
</feature>
<dbReference type="SUPFAM" id="SSF51735">
    <property type="entry name" value="NAD(P)-binding Rossmann-fold domains"/>
    <property type="match status" value="1"/>
</dbReference>
<comment type="caution">
    <text evidence="2">The sequence shown here is derived from an EMBL/GenBank/DDBJ whole genome shotgun (WGS) entry which is preliminary data.</text>
</comment>
<dbReference type="OrthoDB" id="5180065at2"/>
<dbReference type="PANTHER" id="PTHR43162:SF1">
    <property type="entry name" value="PRESTALK A DIFFERENTIATION PROTEIN A"/>
    <property type="match status" value="1"/>
</dbReference>
<dbReference type="PANTHER" id="PTHR43162">
    <property type="match status" value="1"/>
</dbReference>
<dbReference type="Gene3D" id="3.90.25.10">
    <property type="entry name" value="UDP-galactose 4-epimerase, domain 1"/>
    <property type="match status" value="1"/>
</dbReference>
<keyword evidence="3" id="KW-1185">Reference proteome</keyword>
<reference evidence="2 3" key="1">
    <citation type="journal article" date="2014" name="Int. J. Syst. Evol. Microbiol.">
        <title>Arthrobacter pityocampae sp. nov., isolated from Thaumetopoea pityocampa (Lep., Thaumetopoeidae).</title>
        <authorList>
            <person name="Ince I.A."/>
            <person name="Demirbag Z."/>
            <person name="Kati H."/>
        </authorList>
    </citation>
    <scope>NUCLEOTIDE SEQUENCE [LARGE SCALE GENOMIC DNA]</scope>
    <source>
        <strain evidence="2 3">Tp2</strain>
    </source>
</reference>
<sequence length="287" mass="30994">MLAAMTSPVLVTGATGTVGQPVVEALRAAGVPVRPVSPRMTDPEGAAFDFGVPETWPPAFDGVSTMFLVRPPHLANVARDMVPSLEEARRCGVRHVVLLSVQGADRVPVLPHARLERWLRASGMAWTFLRPSYFDQNLVTVFAGDLRDHDRLLVPAGAARTAFVDALDVASVAAAVLREPGLHRGRAWTPTGSEALTWSEVARILSEVLGRPVTYSDPGILGFFRHARADLGMDTAMAATTTVIHATARLGVAQHLTDDVRRVTGRDPLTFRAFADRERAAWERPGA</sequence>
<organism evidence="2 3">
    <name type="scientific">Arthrobacter pityocampae</name>
    <dbReference type="NCBI Taxonomy" id="547334"/>
    <lineage>
        <taxon>Bacteria</taxon>
        <taxon>Bacillati</taxon>
        <taxon>Actinomycetota</taxon>
        <taxon>Actinomycetes</taxon>
        <taxon>Micrococcales</taxon>
        <taxon>Micrococcaceae</taxon>
        <taxon>Arthrobacter</taxon>
    </lineage>
</organism>
<evidence type="ECO:0000313" key="3">
    <source>
        <dbReference type="Proteomes" id="UP000239297"/>
    </source>
</evidence>
<dbReference type="InterPro" id="IPR036291">
    <property type="entry name" value="NAD(P)-bd_dom_sf"/>
</dbReference>
<name>A0A2S5IYV5_9MICC</name>
<dbReference type="AlphaFoldDB" id="A0A2S5IYV5"/>
<proteinExistence type="predicted"/>